<dbReference type="AlphaFoldDB" id="L8JE91"/>
<comment type="caution">
    <text evidence="1">The sequence shown here is derived from an EMBL/GenBank/DDBJ whole genome shotgun (WGS) entry which is preliminary data.</text>
</comment>
<accession>L8JE91</accession>
<protein>
    <submittedName>
        <fullName evidence="1">Uncharacterized protein</fullName>
    </submittedName>
</protein>
<proteinExistence type="predicted"/>
<reference evidence="1 2" key="1">
    <citation type="submission" date="2012-12" db="EMBL/GenBank/DDBJ databases">
        <title>Genome Assembly of Photobacterium sp. AK15.</title>
        <authorList>
            <person name="Khatri I."/>
            <person name="Vaidya B."/>
            <person name="Srinivas T.N.R."/>
            <person name="Subramanian S."/>
            <person name="Pinnaka A."/>
        </authorList>
    </citation>
    <scope>NUCLEOTIDE SEQUENCE [LARGE SCALE GENOMIC DNA]</scope>
    <source>
        <strain evidence="1 2">AK15</strain>
    </source>
</reference>
<name>L8JE91_9GAMM</name>
<dbReference type="EMBL" id="AMZO01000003">
    <property type="protein sequence ID" value="ELR67166.1"/>
    <property type="molecule type" value="Genomic_DNA"/>
</dbReference>
<sequence length="40" mass="5033">MIPLFILYMNNFQIEPEEDVLEAMFGDEFREYCRKVRRWC</sequence>
<dbReference type="Gene3D" id="1.20.120.1630">
    <property type="match status" value="1"/>
</dbReference>
<keyword evidence="2" id="KW-1185">Reference proteome</keyword>
<dbReference type="Proteomes" id="UP000011134">
    <property type="component" value="Unassembled WGS sequence"/>
</dbReference>
<organism evidence="1 2">
    <name type="scientific">Photobacterium marinum</name>
    <dbReference type="NCBI Taxonomy" id="1056511"/>
    <lineage>
        <taxon>Bacteria</taxon>
        <taxon>Pseudomonadati</taxon>
        <taxon>Pseudomonadota</taxon>
        <taxon>Gammaproteobacteria</taxon>
        <taxon>Vibrionales</taxon>
        <taxon>Vibrionaceae</taxon>
        <taxon>Photobacterium</taxon>
    </lineage>
</organism>
<evidence type="ECO:0000313" key="1">
    <source>
        <dbReference type="EMBL" id="ELR67166.1"/>
    </source>
</evidence>
<dbReference type="PATRIC" id="fig|1056511.3.peg.736"/>
<gene>
    <name evidence="1" type="ORF">C942_02674</name>
</gene>
<evidence type="ECO:0000313" key="2">
    <source>
        <dbReference type="Proteomes" id="UP000011134"/>
    </source>
</evidence>